<feature type="domain" description="DAGKc" evidence="1">
    <location>
        <begin position="1"/>
        <end position="117"/>
    </location>
</feature>
<dbReference type="PANTHER" id="PTHR11255">
    <property type="entry name" value="DIACYLGLYCEROL KINASE"/>
    <property type="match status" value="1"/>
</dbReference>
<reference evidence="2" key="1">
    <citation type="submission" date="2020-11" db="EMBL/GenBank/DDBJ databases">
        <authorList>
            <person name="Tran Van P."/>
        </authorList>
    </citation>
    <scope>NUCLEOTIDE SEQUENCE</scope>
</reference>
<dbReference type="AlphaFoldDB" id="A0A7R8VA56"/>
<dbReference type="SUPFAM" id="SSF111331">
    <property type="entry name" value="NAD kinase/diacylglycerol kinase-like"/>
    <property type="match status" value="1"/>
</dbReference>
<accession>A0A7R8VA56</accession>
<dbReference type="InterPro" id="IPR017438">
    <property type="entry name" value="ATP-NAD_kinase_N"/>
</dbReference>
<dbReference type="GO" id="GO:0005737">
    <property type="term" value="C:cytoplasm"/>
    <property type="evidence" value="ECO:0007669"/>
    <property type="project" value="UniProtKB-SubCell"/>
</dbReference>
<evidence type="ECO:0000313" key="2">
    <source>
        <dbReference type="EMBL" id="CAD7194556.1"/>
    </source>
</evidence>
<dbReference type="PANTHER" id="PTHR11255:SF109">
    <property type="entry name" value="DIACYLGLYCEROL KINASE ETA"/>
    <property type="match status" value="1"/>
</dbReference>
<dbReference type="GO" id="GO:0007165">
    <property type="term" value="P:signal transduction"/>
    <property type="evidence" value="ECO:0007669"/>
    <property type="project" value="InterPro"/>
</dbReference>
<dbReference type="InterPro" id="IPR016064">
    <property type="entry name" value="NAD/diacylglycerol_kinase_sf"/>
</dbReference>
<dbReference type="InterPro" id="IPR001206">
    <property type="entry name" value="Diacylglycerol_kinase_cat_dom"/>
</dbReference>
<organism evidence="2">
    <name type="scientific">Timema douglasi</name>
    <name type="common">Walking stick</name>
    <dbReference type="NCBI Taxonomy" id="61478"/>
    <lineage>
        <taxon>Eukaryota</taxon>
        <taxon>Metazoa</taxon>
        <taxon>Ecdysozoa</taxon>
        <taxon>Arthropoda</taxon>
        <taxon>Hexapoda</taxon>
        <taxon>Insecta</taxon>
        <taxon>Pterygota</taxon>
        <taxon>Neoptera</taxon>
        <taxon>Polyneoptera</taxon>
        <taxon>Phasmatodea</taxon>
        <taxon>Timematodea</taxon>
        <taxon>Timematoidea</taxon>
        <taxon>Timematidae</taxon>
        <taxon>Timema</taxon>
    </lineage>
</organism>
<protein>
    <recommendedName>
        <fullName evidence="1">DAGKc domain-containing protein</fullName>
    </recommendedName>
</protein>
<proteinExistence type="predicted"/>
<dbReference type="GO" id="GO:0004143">
    <property type="term" value="F:ATP-dependent diacylglycerol kinase activity"/>
    <property type="evidence" value="ECO:0007669"/>
    <property type="project" value="InterPro"/>
</dbReference>
<dbReference type="Gene3D" id="3.40.50.10330">
    <property type="entry name" value="Probable inorganic polyphosphate/atp-NAD kinase, domain 1"/>
    <property type="match status" value="1"/>
</dbReference>
<sequence length="118" mass="13296">MDKLSIFSHEVLLICGTTQYPQRKSPRLRLFRHFDPFRILVCSGDGSVGWVLSEIDRLNMHKQCQLGVLPLGTGNDLARVLGWGSSCDDDTHLPQLLDKYETASTKMLDRCGTYALNL</sequence>
<dbReference type="Pfam" id="PF00781">
    <property type="entry name" value="DAGK_cat"/>
    <property type="match status" value="1"/>
</dbReference>
<dbReference type="GO" id="GO:0005886">
    <property type="term" value="C:plasma membrane"/>
    <property type="evidence" value="ECO:0007669"/>
    <property type="project" value="TreeGrafter"/>
</dbReference>
<dbReference type="InterPro" id="IPR037607">
    <property type="entry name" value="DGK"/>
</dbReference>
<dbReference type="EMBL" id="OA564513">
    <property type="protein sequence ID" value="CAD7194556.1"/>
    <property type="molecule type" value="Genomic_DNA"/>
</dbReference>
<gene>
    <name evidence="2" type="ORF">TDIB3V08_LOCUS973</name>
</gene>
<evidence type="ECO:0000259" key="1">
    <source>
        <dbReference type="PROSITE" id="PS50146"/>
    </source>
</evidence>
<dbReference type="SMART" id="SM00046">
    <property type="entry name" value="DAGKc"/>
    <property type="match status" value="1"/>
</dbReference>
<dbReference type="PROSITE" id="PS50146">
    <property type="entry name" value="DAGK"/>
    <property type="match status" value="1"/>
</dbReference>
<name>A0A7R8VA56_TIMDO</name>